<comment type="caution">
    <text evidence="10">The sequence shown here is derived from an EMBL/GenBank/DDBJ whole genome shotgun (WGS) entry which is preliminary data.</text>
</comment>
<evidence type="ECO:0000256" key="1">
    <source>
        <dbReference type="ARBA" id="ARBA00004635"/>
    </source>
</evidence>
<dbReference type="InterPro" id="IPR008844">
    <property type="entry name" value="Spore_GerAC-like"/>
</dbReference>
<dbReference type="PATRIC" id="fig|263475.3.peg.1216"/>
<comment type="subcellular location">
    <subcellularLocation>
        <location evidence="1">Membrane</location>
        <topology evidence="1">Lipid-anchor</topology>
    </subcellularLocation>
</comment>
<proteinExistence type="inferred from homology"/>
<name>A0A0M0LL77_9BACL</name>
<sequence length="382" mass="44159">MNKRILILVIVLTTLLTGCWDVKAPERMLYFHGMGLDYKDGKYEVYAQIIDFTTTAKNEQPITNVPQAEVGHASGKTINEAVFNLYHSMDEMVLWGFFSYVILSEEVLKNGRANQVIDAFIRYRETRYQIWVYGTKDPVKDILLTTPNLNRSITLSKLGNPENSYEQESFIKPINFRTLIIGLNEPSYEIGIPFVTISKWKTEKETKNEVELSGVGVLSPKSFKGFIPAEKASGLQWMTNDTKRGEVTSKVGPNEDEHFTVVVDKVKVKVKPIVNKDKVKFDVHIKLDFNISEFKDKVTIDEIRKEVIKEVEKEVKDTYEEGLENDIDIYRLSEHLYRKNIKAWKKFQKNGKVELNEDSIKLKVEINKIKSQRKSFKETIDK</sequence>
<dbReference type="OrthoDB" id="2380468at2"/>
<accession>A0A0M0LL77</accession>
<dbReference type="InterPro" id="IPR046953">
    <property type="entry name" value="Spore_GerAC-like_C"/>
</dbReference>
<keyword evidence="7" id="KW-0449">Lipoprotein</keyword>
<feature type="domain" description="Spore germination protein N-terminal" evidence="9">
    <location>
        <begin position="23"/>
        <end position="197"/>
    </location>
</feature>
<dbReference type="EMBL" id="LILB01000001">
    <property type="protein sequence ID" value="KOO51657.1"/>
    <property type="molecule type" value="Genomic_DNA"/>
</dbReference>
<dbReference type="Gene3D" id="3.30.300.210">
    <property type="entry name" value="Nutrient germinant receptor protein C, domain 3"/>
    <property type="match status" value="1"/>
</dbReference>
<dbReference type="PROSITE" id="PS51257">
    <property type="entry name" value="PROKAR_LIPOPROTEIN"/>
    <property type="match status" value="1"/>
</dbReference>
<dbReference type="Pfam" id="PF25198">
    <property type="entry name" value="Spore_GerAC_N"/>
    <property type="match status" value="1"/>
</dbReference>
<keyword evidence="5" id="KW-0472">Membrane</keyword>
<feature type="domain" description="Spore germination GerAC-like C-terminal" evidence="8">
    <location>
        <begin position="213"/>
        <end position="350"/>
    </location>
</feature>
<dbReference type="GeneID" id="301135295"/>
<dbReference type="STRING" id="263475.AMD00_04140"/>
<keyword evidence="11" id="KW-1185">Reference proteome</keyword>
<dbReference type="AlphaFoldDB" id="A0A0M0LL77"/>
<evidence type="ECO:0000259" key="8">
    <source>
        <dbReference type="Pfam" id="PF05504"/>
    </source>
</evidence>
<reference evidence="11" key="1">
    <citation type="submission" date="2015-08" db="EMBL/GenBank/DDBJ databases">
        <title>Fjat-10028 dsm 16317.</title>
        <authorList>
            <person name="Liu B."/>
            <person name="Wang J."/>
            <person name="Zhu Y."/>
            <person name="Liu G."/>
            <person name="Chen Q."/>
            <person name="Chen Z."/>
            <person name="Lan J."/>
            <person name="Che J."/>
            <person name="Ge C."/>
            <person name="Shi H."/>
            <person name="Pan Z."/>
            <person name="Liu X."/>
        </authorList>
    </citation>
    <scope>NUCLEOTIDE SEQUENCE [LARGE SCALE GENOMIC DNA]</scope>
    <source>
        <strain evidence="11">DSM 16317</strain>
    </source>
</reference>
<dbReference type="GO" id="GO:0016020">
    <property type="term" value="C:membrane"/>
    <property type="evidence" value="ECO:0007669"/>
    <property type="project" value="UniProtKB-SubCell"/>
</dbReference>
<evidence type="ECO:0000259" key="9">
    <source>
        <dbReference type="Pfam" id="PF25198"/>
    </source>
</evidence>
<dbReference type="PANTHER" id="PTHR35789">
    <property type="entry name" value="SPORE GERMINATION PROTEIN B3"/>
    <property type="match status" value="1"/>
</dbReference>
<dbReference type="Proteomes" id="UP000036867">
    <property type="component" value="Unassembled WGS sequence"/>
</dbReference>
<evidence type="ECO:0000256" key="4">
    <source>
        <dbReference type="ARBA" id="ARBA00022729"/>
    </source>
</evidence>
<comment type="similarity">
    <text evidence="2">Belongs to the GerABKC lipoprotein family.</text>
</comment>
<evidence type="ECO:0000256" key="5">
    <source>
        <dbReference type="ARBA" id="ARBA00023136"/>
    </source>
</evidence>
<evidence type="ECO:0000256" key="3">
    <source>
        <dbReference type="ARBA" id="ARBA00022544"/>
    </source>
</evidence>
<keyword evidence="3" id="KW-0309">Germination</keyword>
<dbReference type="Pfam" id="PF05504">
    <property type="entry name" value="Spore_GerAC"/>
    <property type="match status" value="1"/>
</dbReference>
<dbReference type="GO" id="GO:0009847">
    <property type="term" value="P:spore germination"/>
    <property type="evidence" value="ECO:0007669"/>
    <property type="project" value="InterPro"/>
</dbReference>
<gene>
    <name evidence="10" type="ORF">AMD00_04140</name>
</gene>
<dbReference type="NCBIfam" id="TIGR02887">
    <property type="entry name" value="spore_ger_x_C"/>
    <property type="match status" value="1"/>
</dbReference>
<evidence type="ECO:0000256" key="6">
    <source>
        <dbReference type="ARBA" id="ARBA00023139"/>
    </source>
</evidence>
<keyword evidence="4" id="KW-0732">Signal</keyword>
<evidence type="ECO:0000256" key="2">
    <source>
        <dbReference type="ARBA" id="ARBA00007886"/>
    </source>
</evidence>
<protein>
    <submittedName>
        <fullName evidence="10">Uncharacterized protein</fullName>
    </submittedName>
</protein>
<keyword evidence="6" id="KW-0564">Palmitate</keyword>
<dbReference type="RefSeq" id="WP_053415811.1">
    <property type="nucleotide sequence ID" value="NZ_LILB01000001.1"/>
</dbReference>
<evidence type="ECO:0000256" key="7">
    <source>
        <dbReference type="ARBA" id="ARBA00023288"/>
    </source>
</evidence>
<organism evidence="10 11">
    <name type="scientific">Viridibacillus arvi</name>
    <dbReference type="NCBI Taxonomy" id="263475"/>
    <lineage>
        <taxon>Bacteria</taxon>
        <taxon>Bacillati</taxon>
        <taxon>Bacillota</taxon>
        <taxon>Bacilli</taxon>
        <taxon>Bacillales</taxon>
        <taxon>Caryophanaceae</taxon>
        <taxon>Viridibacillus</taxon>
    </lineage>
</organism>
<dbReference type="InterPro" id="IPR038501">
    <property type="entry name" value="Spore_GerAC_C_sf"/>
</dbReference>
<dbReference type="InterPro" id="IPR057336">
    <property type="entry name" value="GerAC_N"/>
</dbReference>
<evidence type="ECO:0000313" key="11">
    <source>
        <dbReference type="Proteomes" id="UP000036867"/>
    </source>
</evidence>
<dbReference type="PANTHER" id="PTHR35789:SF1">
    <property type="entry name" value="SPORE GERMINATION PROTEIN B3"/>
    <property type="match status" value="1"/>
</dbReference>
<evidence type="ECO:0000313" key="10">
    <source>
        <dbReference type="EMBL" id="KOO51657.1"/>
    </source>
</evidence>